<dbReference type="AlphaFoldDB" id="A0A919N4C8"/>
<comment type="caution">
    <text evidence="3">The sequence shown here is derived from an EMBL/GenBank/DDBJ whole genome shotgun (WGS) entry which is preliminary data.</text>
</comment>
<keyword evidence="2" id="KW-0472">Membrane</keyword>
<feature type="compositionally biased region" description="Basic and acidic residues" evidence="1">
    <location>
        <begin position="379"/>
        <end position="460"/>
    </location>
</feature>
<feature type="compositionally biased region" description="Basic and acidic residues" evidence="1">
    <location>
        <begin position="302"/>
        <end position="346"/>
    </location>
</feature>
<feature type="compositionally biased region" description="Low complexity" evidence="1">
    <location>
        <begin position="217"/>
        <end position="226"/>
    </location>
</feature>
<feature type="transmembrane region" description="Helical" evidence="2">
    <location>
        <begin position="150"/>
        <end position="171"/>
    </location>
</feature>
<feature type="transmembrane region" description="Helical" evidence="2">
    <location>
        <begin position="80"/>
        <end position="98"/>
    </location>
</feature>
<feature type="transmembrane region" description="Helical" evidence="2">
    <location>
        <begin position="177"/>
        <end position="198"/>
    </location>
</feature>
<keyword evidence="4" id="KW-1185">Reference proteome</keyword>
<evidence type="ECO:0000313" key="3">
    <source>
        <dbReference type="EMBL" id="GIF04158.1"/>
    </source>
</evidence>
<feature type="transmembrane region" description="Helical" evidence="2">
    <location>
        <begin position="35"/>
        <end position="59"/>
    </location>
</feature>
<keyword evidence="2" id="KW-1133">Transmembrane helix</keyword>
<protein>
    <recommendedName>
        <fullName evidence="5">DMSO/TMAO reductase YedYZ heme-binding membrane subunit</fullName>
    </recommendedName>
</protein>
<dbReference type="EMBL" id="BOMW01000016">
    <property type="protein sequence ID" value="GIF04158.1"/>
    <property type="molecule type" value="Genomic_DNA"/>
</dbReference>
<accession>A0A919N4C8</accession>
<dbReference type="Proteomes" id="UP000629619">
    <property type="component" value="Unassembled WGS sequence"/>
</dbReference>
<feature type="transmembrane region" description="Helical" evidence="2">
    <location>
        <begin position="118"/>
        <end position="138"/>
    </location>
</feature>
<evidence type="ECO:0000313" key="4">
    <source>
        <dbReference type="Proteomes" id="UP000629619"/>
    </source>
</evidence>
<feature type="region of interest" description="Disordered" evidence="1">
    <location>
        <begin position="217"/>
        <end position="263"/>
    </location>
</feature>
<evidence type="ECO:0000256" key="2">
    <source>
        <dbReference type="SAM" id="Phobius"/>
    </source>
</evidence>
<gene>
    <name evidence="3" type="ORF">Asi03nite_16960</name>
</gene>
<feature type="region of interest" description="Disordered" evidence="1">
    <location>
        <begin position="282"/>
        <end position="518"/>
    </location>
</feature>
<evidence type="ECO:0008006" key="5">
    <source>
        <dbReference type="Google" id="ProtNLM"/>
    </source>
</evidence>
<organism evidence="3 4">
    <name type="scientific">Actinoplanes siamensis</name>
    <dbReference type="NCBI Taxonomy" id="1223317"/>
    <lineage>
        <taxon>Bacteria</taxon>
        <taxon>Bacillati</taxon>
        <taxon>Actinomycetota</taxon>
        <taxon>Actinomycetes</taxon>
        <taxon>Micromonosporales</taxon>
        <taxon>Micromonosporaceae</taxon>
        <taxon>Actinoplanes</taxon>
    </lineage>
</organism>
<keyword evidence="2" id="KW-0812">Transmembrane</keyword>
<name>A0A919N4C8_9ACTN</name>
<reference evidence="3" key="1">
    <citation type="submission" date="2021-01" db="EMBL/GenBank/DDBJ databases">
        <title>Whole genome shotgun sequence of Actinoplanes siamensis NBRC 109076.</title>
        <authorList>
            <person name="Komaki H."/>
            <person name="Tamura T."/>
        </authorList>
    </citation>
    <scope>NUCLEOTIDE SEQUENCE</scope>
    <source>
        <strain evidence="3">NBRC 109076</strain>
    </source>
</reference>
<proteinExistence type="predicted"/>
<evidence type="ECO:0000256" key="1">
    <source>
        <dbReference type="SAM" id="MobiDB-lite"/>
    </source>
</evidence>
<dbReference type="RefSeq" id="WP_239102529.1">
    <property type="nucleotide sequence ID" value="NZ_BOMW01000016.1"/>
</dbReference>
<sequence>MPTGAIILLVVCVLAAVWAVAMMTAPGRVGYYYFFVYAEYYMGVLTLVSLSITIMVGLVSTDRLVLSIRQRVFLQSTHRTTGVMAISALAFHLWTKTVESHIRVIDIFIPFITPTNTLYIGLGQISGYIMVLVTWSGLIRAKFIGRGKPWMWRAIHSVSYLMWPIALVHGLSAGRAAATWVIVSYVICVLAVLIGLAVRLSVSLNRRKDFSSAAGVGAAKSSGNVVPTSSAPRNRWGGGREQQLAEPPVQTAPPVNNWVPAAPPVAPEPPAPVPVSPAVAPISPAPVADHRDFEAPAPRQRRPAEDNRFDEPTRAMPRRDFDDDRYDEPAPRGRRRDDDYYDDGPRPRSRRYADEDEEPRPRRSRSSLEDTSTRMSRAPLEDTSTRMRRDELTETGTRMRLDDTQTRMRRYADDDYYEDERPRGRRRADDEPRYEDVPRQRAPRYEEDDEPRGRRADGRHSRSQFVDLSEDDDALVDTGTRRRRPAADLARGDTAPASRGRGRDDDESYFSQLRGDRN</sequence>